<dbReference type="AlphaFoldDB" id="A0A7M2RG19"/>
<dbReference type="Pfam" id="PF14249">
    <property type="entry name" value="Tocopherol_cycl"/>
    <property type="match status" value="1"/>
</dbReference>
<reference evidence="2 3" key="1">
    <citation type="submission" date="2020-10" db="EMBL/GenBank/DDBJ databases">
        <title>Blautia liquoris sp.nov., isolated from the mud in a fermentation cellar used for the production of Chinese strong-flavoured liquor.</title>
        <authorList>
            <person name="Lu L."/>
        </authorList>
    </citation>
    <scope>NUCLEOTIDE SEQUENCE [LARGE SCALE GENOMIC DNA]</scope>
    <source>
        <strain evidence="2 3">LZLJ-3</strain>
    </source>
</reference>
<evidence type="ECO:0008006" key="4">
    <source>
        <dbReference type="Google" id="ProtNLM"/>
    </source>
</evidence>
<dbReference type="KEGG" id="bliq:INP51_09675"/>
<evidence type="ECO:0000256" key="1">
    <source>
        <dbReference type="SAM" id="Phobius"/>
    </source>
</evidence>
<dbReference type="PANTHER" id="PTHR35309:SF4">
    <property type="entry name" value="TOCOPHEROL CYCLASE"/>
    <property type="match status" value="1"/>
</dbReference>
<feature type="transmembrane region" description="Helical" evidence="1">
    <location>
        <begin position="183"/>
        <end position="206"/>
    </location>
</feature>
<dbReference type="PANTHER" id="PTHR35309">
    <property type="match status" value="1"/>
</dbReference>
<dbReference type="Proteomes" id="UP000593601">
    <property type="component" value="Chromosome"/>
</dbReference>
<organism evidence="2 3">
    <name type="scientific">Blautia liquoris</name>
    <dbReference type="NCBI Taxonomy" id="2779518"/>
    <lineage>
        <taxon>Bacteria</taxon>
        <taxon>Bacillati</taxon>
        <taxon>Bacillota</taxon>
        <taxon>Clostridia</taxon>
        <taxon>Lachnospirales</taxon>
        <taxon>Lachnospiraceae</taxon>
        <taxon>Blautia</taxon>
    </lineage>
</organism>
<keyword evidence="3" id="KW-1185">Reference proteome</keyword>
<evidence type="ECO:0000313" key="3">
    <source>
        <dbReference type="Proteomes" id="UP000593601"/>
    </source>
</evidence>
<name>A0A7M2RG19_9FIRM</name>
<dbReference type="InterPro" id="IPR025893">
    <property type="entry name" value="Tocopherol_cyclase"/>
</dbReference>
<dbReference type="GO" id="GO:0009976">
    <property type="term" value="F:tocopherol cyclase activity"/>
    <property type="evidence" value="ECO:0007669"/>
    <property type="project" value="InterPro"/>
</dbReference>
<keyword evidence="1" id="KW-0472">Membrane</keyword>
<dbReference type="RefSeq" id="WP_193734654.1">
    <property type="nucleotide sequence ID" value="NZ_CP063304.1"/>
</dbReference>
<evidence type="ECO:0000313" key="2">
    <source>
        <dbReference type="EMBL" id="QOV18292.1"/>
    </source>
</evidence>
<protein>
    <recommendedName>
        <fullName evidence="4">Tocopherol cyclase</fullName>
    </recommendedName>
</protein>
<gene>
    <name evidence="2" type="ORF">INP51_09675</name>
</gene>
<keyword evidence="1" id="KW-1133">Transmembrane helix</keyword>
<proteinExistence type="predicted"/>
<sequence>MKKHFHGQNKQSSYFEGWYFKQENNTETLAVIPAFHVDENGEKSVSMQVITGQSSWYLYFPVSMFRASSDRLGVKIGENIFTEKGIRLSIHEEGINLEGSVRFGNFTPMKKEIMGLFFYFPGMQCTHEVESLYHELKGDLYLNGNKISLDGGRGYLEKDRGRSFPKEYMWTQCGFEDQGGGCIMAAVADVPFLFGSFSGCICIILYRGKQYRFATYLGARVVLNQKSIVVIRQGIWTLRMTALQENPKILLAPSDGKLGRAIQESASCPVRYELFRGKKSVLRILGERAGWERG</sequence>
<dbReference type="SUPFAM" id="SSF159245">
    <property type="entry name" value="AttH-like"/>
    <property type="match status" value="1"/>
</dbReference>
<keyword evidence="1" id="KW-0812">Transmembrane</keyword>
<accession>A0A7M2RG19</accession>
<dbReference type="EMBL" id="CP063304">
    <property type="protein sequence ID" value="QOV18292.1"/>
    <property type="molecule type" value="Genomic_DNA"/>
</dbReference>